<dbReference type="Proteomes" id="UP000662200">
    <property type="component" value="Unassembled WGS sequence"/>
</dbReference>
<feature type="transmembrane region" description="Helical" evidence="6">
    <location>
        <begin position="21"/>
        <end position="43"/>
    </location>
</feature>
<evidence type="ECO:0000313" key="8">
    <source>
        <dbReference type="EMBL" id="GGK16002.1"/>
    </source>
</evidence>
<keyword evidence="2 6" id="KW-0812">Transmembrane</keyword>
<reference evidence="8" key="1">
    <citation type="journal article" date="2014" name="Int. J. Syst. Evol. Microbiol.">
        <title>Complete genome sequence of Corynebacterium casei LMG S-19264T (=DSM 44701T), isolated from a smear-ripened cheese.</title>
        <authorList>
            <consortium name="US DOE Joint Genome Institute (JGI-PGF)"/>
            <person name="Walter F."/>
            <person name="Albersmeier A."/>
            <person name="Kalinowski J."/>
            <person name="Ruckert C."/>
        </authorList>
    </citation>
    <scope>NUCLEOTIDE SEQUENCE</scope>
    <source>
        <strain evidence="8">JCM 3091</strain>
    </source>
</reference>
<evidence type="ECO:0000313" key="9">
    <source>
        <dbReference type="Proteomes" id="UP000662200"/>
    </source>
</evidence>
<feature type="domain" description="Methylamine utilisation protein MauE" evidence="7">
    <location>
        <begin position="21"/>
        <end position="153"/>
    </location>
</feature>
<keyword evidence="4 6" id="KW-0472">Membrane</keyword>
<dbReference type="GO" id="GO:0030416">
    <property type="term" value="P:methylamine metabolic process"/>
    <property type="evidence" value="ECO:0007669"/>
    <property type="project" value="InterPro"/>
</dbReference>
<organism evidence="8 9">
    <name type="scientific">Pilimelia terevasa</name>
    <dbReference type="NCBI Taxonomy" id="53372"/>
    <lineage>
        <taxon>Bacteria</taxon>
        <taxon>Bacillati</taxon>
        <taxon>Actinomycetota</taxon>
        <taxon>Actinomycetes</taxon>
        <taxon>Micromonosporales</taxon>
        <taxon>Micromonosporaceae</taxon>
        <taxon>Pilimelia</taxon>
    </lineage>
</organism>
<evidence type="ECO:0000256" key="4">
    <source>
        <dbReference type="ARBA" id="ARBA00023136"/>
    </source>
</evidence>
<feature type="region of interest" description="Disordered" evidence="5">
    <location>
        <begin position="172"/>
        <end position="199"/>
    </location>
</feature>
<reference evidence="8" key="2">
    <citation type="submission" date="2020-09" db="EMBL/GenBank/DDBJ databases">
        <authorList>
            <person name="Sun Q."/>
            <person name="Ohkuma M."/>
        </authorList>
    </citation>
    <scope>NUCLEOTIDE SEQUENCE</scope>
    <source>
        <strain evidence="8">JCM 3091</strain>
    </source>
</reference>
<evidence type="ECO:0000259" key="7">
    <source>
        <dbReference type="Pfam" id="PF07291"/>
    </source>
</evidence>
<accession>A0A8J3FHV8</accession>
<gene>
    <name evidence="8" type="ORF">GCM10010124_05790</name>
</gene>
<dbReference type="Pfam" id="PF07291">
    <property type="entry name" value="MauE"/>
    <property type="match status" value="1"/>
</dbReference>
<dbReference type="InterPro" id="IPR009908">
    <property type="entry name" value="Methylamine_util_MauE"/>
</dbReference>
<proteinExistence type="predicted"/>
<evidence type="ECO:0000256" key="5">
    <source>
        <dbReference type="SAM" id="MobiDB-lite"/>
    </source>
</evidence>
<comment type="caution">
    <text evidence="8">The sequence shown here is derived from an EMBL/GenBank/DDBJ whole genome shotgun (WGS) entry which is preliminary data.</text>
</comment>
<dbReference type="EMBL" id="BMQC01000001">
    <property type="protein sequence ID" value="GGK16002.1"/>
    <property type="molecule type" value="Genomic_DNA"/>
</dbReference>
<protein>
    <recommendedName>
        <fullName evidence="7">Methylamine utilisation protein MauE domain-containing protein</fullName>
    </recommendedName>
</protein>
<dbReference type="GO" id="GO:0016020">
    <property type="term" value="C:membrane"/>
    <property type="evidence" value="ECO:0007669"/>
    <property type="project" value="UniProtKB-SubCell"/>
</dbReference>
<keyword evidence="9" id="KW-1185">Reference proteome</keyword>
<feature type="transmembrane region" description="Helical" evidence="6">
    <location>
        <begin position="63"/>
        <end position="83"/>
    </location>
</feature>
<dbReference type="AlphaFoldDB" id="A0A8J3FHV8"/>
<evidence type="ECO:0000256" key="3">
    <source>
        <dbReference type="ARBA" id="ARBA00022989"/>
    </source>
</evidence>
<comment type="subcellular location">
    <subcellularLocation>
        <location evidence="1">Membrane</location>
        <topology evidence="1">Multi-pass membrane protein</topology>
    </subcellularLocation>
</comment>
<keyword evidence="3 6" id="KW-1133">Transmembrane helix</keyword>
<dbReference type="UniPathway" id="UPA00895"/>
<evidence type="ECO:0000256" key="6">
    <source>
        <dbReference type="SAM" id="Phobius"/>
    </source>
</evidence>
<feature type="compositionally biased region" description="Basic and acidic residues" evidence="5">
    <location>
        <begin position="189"/>
        <end position="199"/>
    </location>
</feature>
<feature type="transmembrane region" description="Helical" evidence="6">
    <location>
        <begin position="90"/>
        <end position="110"/>
    </location>
</feature>
<name>A0A8J3FHV8_9ACTN</name>
<sequence length="199" mass="20944">MTGTPAPDRASAAGRWRLAQPWLTVLVRLGLTAVWLVAGGAKVGDLDHSGRVVHAYQLMPYDVAMAVGAVLPFVELGVGLLLLAGLATRLTAALSTAMLLAFVGGIIWAWSKGLTIDCGCFGGGGELAAGQSPSYLADLLRDAGFLAMSAFLLRWPRGWLAADNWLRGDPQLPTGAAVPPAGWADSDDDPHRTSRQENR</sequence>
<evidence type="ECO:0000256" key="1">
    <source>
        <dbReference type="ARBA" id="ARBA00004141"/>
    </source>
</evidence>
<evidence type="ECO:0000256" key="2">
    <source>
        <dbReference type="ARBA" id="ARBA00022692"/>
    </source>
</evidence>